<dbReference type="AlphaFoldDB" id="A0A916U5J3"/>
<proteinExistence type="predicted"/>
<gene>
    <name evidence="4" type="ORF">GCM10011396_04490</name>
</gene>
<dbReference type="CDD" id="cd04301">
    <property type="entry name" value="NAT_SF"/>
    <property type="match status" value="1"/>
</dbReference>
<dbReference type="InterPro" id="IPR016181">
    <property type="entry name" value="Acyl_CoA_acyltransferase"/>
</dbReference>
<reference evidence="4" key="1">
    <citation type="journal article" date="2014" name="Int. J. Syst. Evol. Microbiol.">
        <title>Complete genome sequence of Corynebacterium casei LMG S-19264T (=DSM 44701T), isolated from a smear-ripened cheese.</title>
        <authorList>
            <consortium name="US DOE Joint Genome Institute (JGI-PGF)"/>
            <person name="Walter F."/>
            <person name="Albersmeier A."/>
            <person name="Kalinowski J."/>
            <person name="Ruckert C."/>
        </authorList>
    </citation>
    <scope>NUCLEOTIDE SEQUENCE</scope>
    <source>
        <strain evidence="4">CGMCC 1.10998</strain>
    </source>
</reference>
<evidence type="ECO:0000256" key="1">
    <source>
        <dbReference type="ARBA" id="ARBA00022679"/>
    </source>
</evidence>
<dbReference type="Pfam" id="PF00583">
    <property type="entry name" value="Acetyltransf_1"/>
    <property type="match status" value="1"/>
</dbReference>
<evidence type="ECO:0000256" key="2">
    <source>
        <dbReference type="ARBA" id="ARBA00023315"/>
    </source>
</evidence>
<dbReference type="InterPro" id="IPR050832">
    <property type="entry name" value="Bact_Acetyltransf"/>
</dbReference>
<feature type="domain" description="N-acetyltransferase" evidence="3">
    <location>
        <begin position="8"/>
        <end position="174"/>
    </location>
</feature>
<sequence>MEHSAPIQQLHTLDAADKEALIDVLIDCVEGGASVSFMNPLPRAKADAFWQNVAKGVEAKERSLLVARDGAGRVVGTVQLVLSQPDNQPHRADVSKLLVHRSARQHGLGAALMQAAEECAKAAGKTVLVLDTATGGGAESLYERLGWIQCGRIPDYALWPDGGLCATTIFSKRL</sequence>
<evidence type="ECO:0000259" key="3">
    <source>
        <dbReference type="PROSITE" id="PS51186"/>
    </source>
</evidence>
<comment type="caution">
    <text evidence="4">The sequence shown here is derived from an EMBL/GenBank/DDBJ whole genome shotgun (WGS) entry which is preliminary data.</text>
</comment>
<keyword evidence="5" id="KW-1185">Reference proteome</keyword>
<dbReference type="SUPFAM" id="SSF55729">
    <property type="entry name" value="Acyl-CoA N-acyltransferases (Nat)"/>
    <property type="match status" value="1"/>
</dbReference>
<dbReference type="EMBL" id="BMED01000001">
    <property type="protein sequence ID" value="GGC60667.1"/>
    <property type="molecule type" value="Genomic_DNA"/>
</dbReference>
<dbReference type="InterPro" id="IPR000182">
    <property type="entry name" value="GNAT_dom"/>
</dbReference>
<dbReference type="Proteomes" id="UP000637423">
    <property type="component" value="Unassembled WGS sequence"/>
</dbReference>
<evidence type="ECO:0000313" key="5">
    <source>
        <dbReference type="Proteomes" id="UP000637423"/>
    </source>
</evidence>
<organism evidence="4 5">
    <name type="scientific">Undibacterium terreum</name>
    <dbReference type="NCBI Taxonomy" id="1224302"/>
    <lineage>
        <taxon>Bacteria</taxon>
        <taxon>Pseudomonadati</taxon>
        <taxon>Pseudomonadota</taxon>
        <taxon>Betaproteobacteria</taxon>
        <taxon>Burkholderiales</taxon>
        <taxon>Oxalobacteraceae</taxon>
        <taxon>Undibacterium</taxon>
    </lineage>
</organism>
<dbReference type="PANTHER" id="PTHR43877">
    <property type="entry name" value="AMINOALKYLPHOSPHONATE N-ACETYLTRANSFERASE-RELATED-RELATED"/>
    <property type="match status" value="1"/>
</dbReference>
<dbReference type="PROSITE" id="PS51186">
    <property type="entry name" value="GNAT"/>
    <property type="match status" value="1"/>
</dbReference>
<evidence type="ECO:0000313" key="4">
    <source>
        <dbReference type="EMBL" id="GGC60667.1"/>
    </source>
</evidence>
<name>A0A916U5J3_9BURK</name>
<keyword evidence="2" id="KW-0012">Acyltransferase</keyword>
<keyword evidence="1" id="KW-0808">Transferase</keyword>
<reference evidence="4" key="2">
    <citation type="submission" date="2020-09" db="EMBL/GenBank/DDBJ databases">
        <authorList>
            <person name="Sun Q."/>
            <person name="Zhou Y."/>
        </authorList>
    </citation>
    <scope>NUCLEOTIDE SEQUENCE</scope>
    <source>
        <strain evidence="4">CGMCC 1.10998</strain>
    </source>
</reference>
<dbReference type="Gene3D" id="3.40.630.30">
    <property type="match status" value="1"/>
</dbReference>
<protein>
    <submittedName>
        <fullName evidence="4">N-acetyltransferase</fullName>
    </submittedName>
</protein>
<dbReference type="GO" id="GO:0016747">
    <property type="term" value="F:acyltransferase activity, transferring groups other than amino-acyl groups"/>
    <property type="evidence" value="ECO:0007669"/>
    <property type="project" value="InterPro"/>
</dbReference>
<accession>A0A916U5J3</accession>
<dbReference type="RefSeq" id="WP_188564355.1">
    <property type="nucleotide sequence ID" value="NZ_BMED01000001.1"/>
</dbReference>